<evidence type="ECO:0000256" key="1">
    <source>
        <dbReference type="SAM" id="SignalP"/>
    </source>
</evidence>
<feature type="non-terminal residue" evidence="2">
    <location>
        <position position="127"/>
    </location>
</feature>
<reference evidence="2" key="1">
    <citation type="submission" date="2022-03" db="EMBL/GenBank/DDBJ databases">
        <authorList>
            <person name="Martin H S."/>
        </authorList>
    </citation>
    <scope>NUCLEOTIDE SEQUENCE</scope>
</reference>
<evidence type="ECO:0000313" key="2">
    <source>
        <dbReference type="EMBL" id="CAH2061042.1"/>
    </source>
</evidence>
<sequence>MVKIIVLLVAIALAAGQDCTCEESDPAEAANVFTFLREVSDSESEGYPILPALLAPLSPCANCGGSRKKRKIFPEPGNSEAVHPAKSAEEKKDWKEKLEKFHQTGVRNKCPFGYARIGFMCLDVALL</sequence>
<evidence type="ECO:0000313" key="3">
    <source>
        <dbReference type="Proteomes" id="UP000837857"/>
    </source>
</evidence>
<name>A0ABN8ING0_9NEOP</name>
<keyword evidence="1" id="KW-0732">Signal</keyword>
<accession>A0ABN8ING0</accession>
<dbReference type="Proteomes" id="UP000837857">
    <property type="component" value="Chromosome 27"/>
</dbReference>
<protein>
    <submittedName>
        <fullName evidence="2">Uncharacterized protein</fullName>
    </submittedName>
</protein>
<proteinExistence type="predicted"/>
<feature type="chain" id="PRO_5046727778" evidence="1">
    <location>
        <begin position="17"/>
        <end position="127"/>
    </location>
</feature>
<organism evidence="2 3">
    <name type="scientific">Iphiclides podalirius</name>
    <name type="common">scarce swallowtail</name>
    <dbReference type="NCBI Taxonomy" id="110791"/>
    <lineage>
        <taxon>Eukaryota</taxon>
        <taxon>Metazoa</taxon>
        <taxon>Ecdysozoa</taxon>
        <taxon>Arthropoda</taxon>
        <taxon>Hexapoda</taxon>
        <taxon>Insecta</taxon>
        <taxon>Pterygota</taxon>
        <taxon>Neoptera</taxon>
        <taxon>Endopterygota</taxon>
        <taxon>Lepidoptera</taxon>
        <taxon>Glossata</taxon>
        <taxon>Ditrysia</taxon>
        <taxon>Papilionoidea</taxon>
        <taxon>Papilionidae</taxon>
        <taxon>Papilioninae</taxon>
        <taxon>Iphiclides</taxon>
    </lineage>
</organism>
<dbReference type="EMBL" id="OW152839">
    <property type="protein sequence ID" value="CAH2061042.1"/>
    <property type="molecule type" value="Genomic_DNA"/>
</dbReference>
<gene>
    <name evidence="2" type="ORF">IPOD504_LOCUS11282</name>
</gene>
<keyword evidence="3" id="KW-1185">Reference proteome</keyword>
<feature type="signal peptide" evidence="1">
    <location>
        <begin position="1"/>
        <end position="16"/>
    </location>
</feature>